<dbReference type="InterPro" id="IPR036397">
    <property type="entry name" value="RNaseH_sf"/>
</dbReference>
<feature type="compositionally biased region" description="Low complexity" evidence="1">
    <location>
        <begin position="19"/>
        <end position="42"/>
    </location>
</feature>
<dbReference type="Proteomes" id="UP000053558">
    <property type="component" value="Unassembled WGS sequence"/>
</dbReference>
<comment type="caution">
    <text evidence="4">The sequence shown here is derived from an EMBL/GenBank/DDBJ whole genome shotgun (WGS) entry which is preliminary data.</text>
</comment>
<dbReference type="Pfam" id="PF02170">
    <property type="entry name" value="PAZ"/>
    <property type="match status" value="1"/>
</dbReference>
<dbReference type="InterPro" id="IPR032473">
    <property type="entry name" value="Argonaute_Mid_dom"/>
</dbReference>
<feature type="domain" description="PAZ" evidence="2">
    <location>
        <begin position="273"/>
        <end position="385"/>
    </location>
</feature>
<dbReference type="InterPro" id="IPR003165">
    <property type="entry name" value="Piwi"/>
</dbReference>
<dbReference type="SUPFAM" id="SSF101690">
    <property type="entry name" value="PAZ domain"/>
    <property type="match status" value="1"/>
</dbReference>
<proteinExistence type="predicted"/>
<dbReference type="OMA" id="AWAPQGP"/>
<reference evidence="5" key="1">
    <citation type="journal article" date="2012" name="Science">
        <title>The Paleozoic origin of enzymatic lignin decomposition reconstructed from 31 fungal genomes.</title>
        <authorList>
            <person name="Floudas D."/>
            <person name="Binder M."/>
            <person name="Riley R."/>
            <person name="Barry K."/>
            <person name="Blanchette R.A."/>
            <person name="Henrissat B."/>
            <person name="Martinez A.T."/>
            <person name="Otillar R."/>
            <person name="Spatafora J.W."/>
            <person name="Yadav J.S."/>
            <person name="Aerts A."/>
            <person name="Benoit I."/>
            <person name="Boyd A."/>
            <person name="Carlson A."/>
            <person name="Copeland A."/>
            <person name="Coutinho P.M."/>
            <person name="de Vries R.P."/>
            <person name="Ferreira P."/>
            <person name="Findley K."/>
            <person name="Foster B."/>
            <person name="Gaskell J."/>
            <person name="Glotzer D."/>
            <person name="Gorecki P."/>
            <person name="Heitman J."/>
            <person name="Hesse C."/>
            <person name="Hori C."/>
            <person name="Igarashi K."/>
            <person name="Jurgens J.A."/>
            <person name="Kallen N."/>
            <person name="Kersten P."/>
            <person name="Kohler A."/>
            <person name="Kuees U."/>
            <person name="Kumar T.K.A."/>
            <person name="Kuo A."/>
            <person name="LaButti K."/>
            <person name="Larrondo L.F."/>
            <person name="Lindquist E."/>
            <person name="Ling A."/>
            <person name="Lombard V."/>
            <person name="Lucas S."/>
            <person name="Lundell T."/>
            <person name="Martin R."/>
            <person name="McLaughlin D.J."/>
            <person name="Morgenstern I."/>
            <person name="Morin E."/>
            <person name="Murat C."/>
            <person name="Nagy L.G."/>
            <person name="Nolan M."/>
            <person name="Ohm R.A."/>
            <person name="Patyshakuliyeva A."/>
            <person name="Rokas A."/>
            <person name="Ruiz-Duenas F.J."/>
            <person name="Sabat G."/>
            <person name="Salamov A."/>
            <person name="Samejima M."/>
            <person name="Schmutz J."/>
            <person name="Slot J.C."/>
            <person name="St John F."/>
            <person name="Stenlid J."/>
            <person name="Sun H."/>
            <person name="Sun S."/>
            <person name="Syed K."/>
            <person name="Tsang A."/>
            <person name="Wiebenga A."/>
            <person name="Young D."/>
            <person name="Pisabarro A."/>
            <person name="Eastwood D.C."/>
            <person name="Martin F."/>
            <person name="Cullen D."/>
            <person name="Grigoriev I.V."/>
            <person name="Hibbett D.S."/>
        </authorList>
    </citation>
    <scope>NUCLEOTIDE SEQUENCE [LARGE SCALE GENOMIC DNA]</scope>
    <source>
        <strain evidence="5">RWD-64-598 SS2</strain>
    </source>
</reference>
<dbReference type="InterPro" id="IPR032472">
    <property type="entry name" value="ArgoL2"/>
</dbReference>
<evidence type="ECO:0000313" key="5">
    <source>
        <dbReference type="Proteomes" id="UP000053558"/>
    </source>
</evidence>
<dbReference type="InterPro" id="IPR032474">
    <property type="entry name" value="Argonaute_N"/>
</dbReference>
<feature type="domain" description="Piwi" evidence="3">
    <location>
        <begin position="562"/>
        <end position="875"/>
    </location>
</feature>
<gene>
    <name evidence="4" type="ORF">CONPUDRAFT_116763</name>
</gene>
<dbReference type="InterPro" id="IPR003100">
    <property type="entry name" value="PAZ_dom"/>
</dbReference>
<dbReference type="InterPro" id="IPR014811">
    <property type="entry name" value="ArgoL1"/>
</dbReference>
<dbReference type="PANTHER" id="PTHR22891">
    <property type="entry name" value="EUKARYOTIC TRANSLATION INITIATION FACTOR 2C"/>
    <property type="match status" value="1"/>
</dbReference>
<accession>A0A5M3MZS0</accession>
<dbReference type="CDD" id="cd02846">
    <property type="entry name" value="PAZ_argonaute_like"/>
    <property type="match status" value="1"/>
</dbReference>
<dbReference type="SUPFAM" id="SSF53098">
    <property type="entry name" value="Ribonuclease H-like"/>
    <property type="match status" value="1"/>
</dbReference>
<dbReference type="PROSITE" id="PS50821">
    <property type="entry name" value="PAZ"/>
    <property type="match status" value="1"/>
</dbReference>
<dbReference type="OrthoDB" id="10252740at2759"/>
<sequence>MPPRASASSRGRGRGAPRGGPSPRAGTPTRGRGPAAQGAAGLPADHVTAVGVKRPGFGTSGQHVVVSANFYEVSIPEEQIHHYNAFLPSEDIVPERVKRYLIDHLQAVIAPHIFVKKSSYDGNQNLFSPQRLAFVPGDSAEFTITFDGGTGPNSNPGANISQQRQRPYKIRLKKVQTINYDIVHRFVAGQQSPDSRAQTALTAMNVVIRMEPKGRLTYNRRSLFAPNETRYIGGGIILWRGIFQSIRPAIEKIFVNIDISTGTMVKPGPLLSLCLEFLDDGRDQLLHPQHLSTGLSERDRRRLEKFVFGIGVHFTHSPRGNPRAIRGLTTAGASDTLFTLRNGEELTVTSYFRDHHNLILQYPDVFCVKIGQGAMVPMELCTVPPGQLLKQYMPSNKIDQIRKFSTLDPAERLRSIKDGISILAHGQSEYVRHAGMTVNSEAGPTQVNARVLPTPTMMYASSGKIPRVIPQNGTWDMRDKTVIQPATINSWFVAIFDTQRRFTWVNANEMVKNLVKGCQDIGIVVKDISPSMKWLNGQGNIHNQLNALYRASTAAKKKEPTFAVVVLPEYGNDIYVKVKNFGDVEQGVATQCMKSYKCVRASAWYYAQVCLKINVKLGGINTILDTQLSTDLLSDPGNPTVVISAKVMHPGPGSDHPSFTAMAGSLDPDAATYTATSRIQSSRMETIEPNDFQAMAKYILTMYREYNEMKAGMPKSYSPSRIYFYRDGISKGQFQQILDLEIPALKAACQALGMRPKITMIIVAKGHHTRLFPNKSSEADKSGNCLPGTVVDRTIVSPVEWDWYLQSHAGITNSGTSRPAHYNVIYDENNSTPDGLQALSYALCHVYAPATRSVSVPAPVYYARNICSRAKSHFNPDTMVDLLDTPSSDSTAILQRYVQEYKPIHSKLERVMYWS</sequence>
<dbReference type="SMART" id="SM00950">
    <property type="entry name" value="Piwi"/>
    <property type="match status" value="1"/>
</dbReference>
<dbReference type="RefSeq" id="XP_007764369.1">
    <property type="nucleotide sequence ID" value="XM_007766179.1"/>
</dbReference>
<dbReference type="Pfam" id="PF08699">
    <property type="entry name" value="ArgoL1"/>
    <property type="match status" value="1"/>
</dbReference>
<dbReference type="Gene3D" id="3.40.50.2300">
    <property type="match status" value="1"/>
</dbReference>
<dbReference type="GO" id="GO:0003723">
    <property type="term" value="F:RNA binding"/>
    <property type="evidence" value="ECO:0007669"/>
    <property type="project" value="InterPro"/>
</dbReference>
<feature type="compositionally biased region" description="Low complexity" evidence="1">
    <location>
        <begin position="1"/>
        <end position="10"/>
    </location>
</feature>
<dbReference type="Pfam" id="PF02171">
    <property type="entry name" value="Piwi"/>
    <property type="match status" value="1"/>
</dbReference>
<keyword evidence="5" id="KW-1185">Reference proteome</keyword>
<evidence type="ECO:0000259" key="3">
    <source>
        <dbReference type="PROSITE" id="PS50822"/>
    </source>
</evidence>
<dbReference type="InterPro" id="IPR036085">
    <property type="entry name" value="PAZ_dom_sf"/>
</dbReference>
<dbReference type="AlphaFoldDB" id="A0A5M3MZS0"/>
<dbReference type="KEGG" id="cput:CONPUDRAFT_116763"/>
<dbReference type="Gene3D" id="2.170.260.10">
    <property type="entry name" value="paz domain"/>
    <property type="match status" value="1"/>
</dbReference>
<evidence type="ECO:0000259" key="2">
    <source>
        <dbReference type="PROSITE" id="PS50821"/>
    </source>
</evidence>
<feature type="region of interest" description="Disordered" evidence="1">
    <location>
        <begin position="1"/>
        <end position="42"/>
    </location>
</feature>
<dbReference type="Gene3D" id="3.30.420.10">
    <property type="entry name" value="Ribonuclease H-like superfamily/Ribonuclease H"/>
    <property type="match status" value="1"/>
</dbReference>
<dbReference type="InterPro" id="IPR012337">
    <property type="entry name" value="RNaseH-like_sf"/>
</dbReference>
<dbReference type="EMBL" id="JH711574">
    <property type="protein sequence ID" value="EIW84628.1"/>
    <property type="molecule type" value="Genomic_DNA"/>
</dbReference>
<evidence type="ECO:0000256" key="1">
    <source>
        <dbReference type="SAM" id="MobiDB-lite"/>
    </source>
</evidence>
<evidence type="ECO:0000313" key="4">
    <source>
        <dbReference type="EMBL" id="EIW84628.1"/>
    </source>
</evidence>
<dbReference type="Pfam" id="PF16486">
    <property type="entry name" value="ArgoN"/>
    <property type="match status" value="1"/>
</dbReference>
<organism evidence="4 5">
    <name type="scientific">Coniophora puteana (strain RWD-64-598)</name>
    <name type="common">Brown rot fungus</name>
    <dbReference type="NCBI Taxonomy" id="741705"/>
    <lineage>
        <taxon>Eukaryota</taxon>
        <taxon>Fungi</taxon>
        <taxon>Dikarya</taxon>
        <taxon>Basidiomycota</taxon>
        <taxon>Agaricomycotina</taxon>
        <taxon>Agaricomycetes</taxon>
        <taxon>Agaricomycetidae</taxon>
        <taxon>Boletales</taxon>
        <taxon>Coniophorineae</taxon>
        <taxon>Coniophoraceae</taxon>
        <taxon>Coniophora</taxon>
    </lineage>
</organism>
<dbReference type="PROSITE" id="PS50822">
    <property type="entry name" value="PIWI"/>
    <property type="match status" value="1"/>
</dbReference>
<name>A0A5M3MZS0_CONPW</name>
<dbReference type="Pfam" id="PF16488">
    <property type="entry name" value="ArgoL2"/>
    <property type="match status" value="1"/>
</dbReference>
<dbReference type="GeneID" id="19199262"/>
<dbReference type="SMART" id="SM01163">
    <property type="entry name" value="DUF1785"/>
    <property type="match status" value="1"/>
</dbReference>
<protein>
    <submittedName>
        <fullName evidence="4">Argonaute-like protein</fullName>
    </submittedName>
</protein>
<dbReference type="Pfam" id="PF16487">
    <property type="entry name" value="ArgoMid"/>
    <property type="match status" value="1"/>
</dbReference>